<evidence type="ECO:0000313" key="2">
    <source>
        <dbReference type="Proteomes" id="UP000324222"/>
    </source>
</evidence>
<proteinExistence type="predicted"/>
<dbReference type="EMBL" id="VSRR010018290">
    <property type="protein sequence ID" value="MPC61202.1"/>
    <property type="molecule type" value="Genomic_DNA"/>
</dbReference>
<evidence type="ECO:0000313" key="1">
    <source>
        <dbReference type="EMBL" id="MPC61202.1"/>
    </source>
</evidence>
<name>A0A5B7GQQ7_PORTR</name>
<keyword evidence="2" id="KW-1185">Reference proteome</keyword>
<sequence>MLSCIPGSRDGKSVRAKIAAELDPLSGLVSCKTDVLAIHKGGCKTVVHRDGLNTSFLRRGFAHKHGEEQYIRQPRESSPKLIYPPSPITPRLCVPGAHPHLAPHTVASSGRFSNIT</sequence>
<comment type="caution">
    <text evidence="1">The sequence shown here is derived from an EMBL/GenBank/DDBJ whole genome shotgun (WGS) entry which is preliminary data.</text>
</comment>
<organism evidence="1 2">
    <name type="scientific">Portunus trituberculatus</name>
    <name type="common">Swimming crab</name>
    <name type="synonym">Neptunus trituberculatus</name>
    <dbReference type="NCBI Taxonomy" id="210409"/>
    <lineage>
        <taxon>Eukaryota</taxon>
        <taxon>Metazoa</taxon>
        <taxon>Ecdysozoa</taxon>
        <taxon>Arthropoda</taxon>
        <taxon>Crustacea</taxon>
        <taxon>Multicrustacea</taxon>
        <taxon>Malacostraca</taxon>
        <taxon>Eumalacostraca</taxon>
        <taxon>Eucarida</taxon>
        <taxon>Decapoda</taxon>
        <taxon>Pleocyemata</taxon>
        <taxon>Brachyura</taxon>
        <taxon>Eubrachyura</taxon>
        <taxon>Portunoidea</taxon>
        <taxon>Portunidae</taxon>
        <taxon>Portuninae</taxon>
        <taxon>Portunus</taxon>
    </lineage>
</organism>
<dbReference type="AlphaFoldDB" id="A0A5B7GQQ7"/>
<protein>
    <submittedName>
        <fullName evidence="1">Uncharacterized protein</fullName>
    </submittedName>
</protein>
<gene>
    <name evidence="1" type="ORF">E2C01_055268</name>
</gene>
<reference evidence="1 2" key="1">
    <citation type="submission" date="2019-05" db="EMBL/GenBank/DDBJ databases">
        <title>Another draft genome of Portunus trituberculatus and its Hox gene families provides insights of decapod evolution.</title>
        <authorList>
            <person name="Jeong J.-H."/>
            <person name="Song I."/>
            <person name="Kim S."/>
            <person name="Choi T."/>
            <person name="Kim D."/>
            <person name="Ryu S."/>
            <person name="Kim W."/>
        </authorList>
    </citation>
    <scope>NUCLEOTIDE SEQUENCE [LARGE SCALE GENOMIC DNA]</scope>
    <source>
        <tissue evidence="1">Muscle</tissue>
    </source>
</reference>
<accession>A0A5B7GQQ7</accession>
<dbReference type="Proteomes" id="UP000324222">
    <property type="component" value="Unassembled WGS sequence"/>
</dbReference>